<dbReference type="PRINTS" id="PR00502">
    <property type="entry name" value="NUDIXFAMILY"/>
</dbReference>
<keyword evidence="1 2" id="KW-0378">Hydrolase</keyword>
<dbReference type="GO" id="GO:0016787">
    <property type="term" value="F:hydrolase activity"/>
    <property type="evidence" value="ECO:0007669"/>
    <property type="project" value="UniProtKB-KW"/>
</dbReference>
<evidence type="ECO:0000256" key="2">
    <source>
        <dbReference type="RuleBase" id="RU003476"/>
    </source>
</evidence>
<organism evidence="4 5">
    <name type="scientific">Candidatus Amesbacteria bacterium GW2011_GWA2_47_11</name>
    <dbReference type="NCBI Taxonomy" id="1618357"/>
    <lineage>
        <taxon>Bacteria</taxon>
        <taxon>Candidatus Amesiibacteriota</taxon>
    </lineage>
</organism>
<dbReference type="AlphaFoldDB" id="A0A0G1RGW8"/>
<dbReference type="PANTHER" id="PTHR43736">
    <property type="entry name" value="ADP-RIBOSE PYROPHOSPHATASE"/>
    <property type="match status" value="1"/>
</dbReference>
<comment type="similarity">
    <text evidence="2">Belongs to the Nudix hydrolase family.</text>
</comment>
<dbReference type="Pfam" id="PF00293">
    <property type="entry name" value="NUDIX"/>
    <property type="match status" value="1"/>
</dbReference>
<dbReference type="EMBL" id="LCNM01000010">
    <property type="protein sequence ID" value="KKU56312.1"/>
    <property type="molecule type" value="Genomic_DNA"/>
</dbReference>
<dbReference type="InterPro" id="IPR020084">
    <property type="entry name" value="NUDIX_hydrolase_CS"/>
</dbReference>
<dbReference type="PROSITE" id="PS00893">
    <property type="entry name" value="NUDIX_BOX"/>
    <property type="match status" value="1"/>
</dbReference>
<reference evidence="4 5" key="1">
    <citation type="journal article" date="2015" name="Nature">
        <title>rRNA introns, odd ribosomes, and small enigmatic genomes across a large radiation of phyla.</title>
        <authorList>
            <person name="Brown C.T."/>
            <person name="Hug L.A."/>
            <person name="Thomas B.C."/>
            <person name="Sharon I."/>
            <person name="Castelle C.J."/>
            <person name="Singh A."/>
            <person name="Wilkins M.J."/>
            <person name="Williams K.H."/>
            <person name="Banfield J.F."/>
        </authorList>
    </citation>
    <scope>NUCLEOTIDE SEQUENCE [LARGE SCALE GENOMIC DNA]</scope>
</reference>
<dbReference type="InterPro" id="IPR020476">
    <property type="entry name" value="Nudix_hydrolase"/>
</dbReference>
<dbReference type="InterPro" id="IPR000086">
    <property type="entry name" value="NUDIX_hydrolase_dom"/>
</dbReference>
<sequence length="126" mass="14496">MEVRVLPGEHFYGFLRFYGKGITFPKGHVESGETYEQTALREVSEETGYKNLEIVKSLGVVTRPAIETDGTEVIKDIYLFLMKITGDDKGKAEEETEWLTIDDALTRLMPQEVEFLKKIQLEIYED</sequence>
<name>A0A0G1RGW8_9BACT</name>
<dbReference type="InterPro" id="IPR015797">
    <property type="entry name" value="NUDIX_hydrolase-like_dom_sf"/>
</dbReference>
<evidence type="ECO:0000313" key="5">
    <source>
        <dbReference type="Proteomes" id="UP000034607"/>
    </source>
</evidence>
<evidence type="ECO:0000313" key="4">
    <source>
        <dbReference type="EMBL" id="KKU56312.1"/>
    </source>
</evidence>
<gene>
    <name evidence="4" type="ORF">UX78_C0010G0030</name>
</gene>
<dbReference type="PROSITE" id="PS51462">
    <property type="entry name" value="NUDIX"/>
    <property type="match status" value="1"/>
</dbReference>
<dbReference type="Proteomes" id="UP000034607">
    <property type="component" value="Unassembled WGS sequence"/>
</dbReference>
<evidence type="ECO:0000256" key="1">
    <source>
        <dbReference type="ARBA" id="ARBA00022801"/>
    </source>
</evidence>
<dbReference type="PANTHER" id="PTHR43736:SF1">
    <property type="entry name" value="DIHYDRONEOPTERIN TRIPHOSPHATE DIPHOSPHATASE"/>
    <property type="match status" value="1"/>
</dbReference>
<dbReference type="Gene3D" id="3.90.79.10">
    <property type="entry name" value="Nucleoside Triphosphate Pyrophosphohydrolase"/>
    <property type="match status" value="1"/>
</dbReference>
<comment type="caution">
    <text evidence="4">The sequence shown here is derived from an EMBL/GenBank/DDBJ whole genome shotgun (WGS) entry which is preliminary data.</text>
</comment>
<accession>A0A0G1RGW8</accession>
<feature type="domain" description="Nudix hydrolase" evidence="3">
    <location>
        <begin position="1"/>
        <end position="121"/>
    </location>
</feature>
<dbReference type="SUPFAM" id="SSF55811">
    <property type="entry name" value="Nudix"/>
    <property type="match status" value="1"/>
</dbReference>
<evidence type="ECO:0000259" key="3">
    <source>
        <dbReference type="PROSITE" id="PS51462"/>
    </source>
</evidence>
<proteinExistence type="inferred from homology"/>
<protein>
    <submittedName>
        <fullName evidence="4">ADP-ribose pyrophosphatase</fullName>
    </submittedName>
</protein>